<comment type="caution">
    <text evidence="1">The sequence shown here is derived from an EMBL/GenBank/DDBJ whole genome shotgun (WGS) entry which is preliminary data.</text>
</comment>
<accession>A0A2T9WQF1</accession>
<organism evidence="1 2">
    <name type="scientific">Nanobsidianus stetteri</name>
    <dbReference type="NCBI Taxonomy" id="1294122"/>
    <lineage>
        <taxon>Archaea</taxon>
        <taxon>Nanobdellota</taxon>
        <taxon>Candidatus Nanoarchaeia</taxon>
        <taxon>Nanoarchaeales</taxon>
        <taxon>Nanopusillaceae</taxon>
        <taxon>Candidatus Nanobsidianus</taxon>
    </lineage>
</organism>
<name>A0A2T9WQF1_NANST</name>
<feature type="non-terminal residue" evidence="1">
    <location>
        <position position="196"/>
    </location>
</feature>
<evidence type="ECO:0000313" key="1">
    <source>
        <dbReference type="EMBL" id="PVU70045.1"/>
    </source>
</evidence>
<sequence length="196" mass="23258">MEDTSPHETLSDIIERRIKEVDQEAIKYIKMFNDFYGGMKIHEYALTLKELRKQVEKKALEDLPEIKELVKNSEVDEYYIDVFYAIGEYLRRRLYLTDDDKTKLKEGLKLLLNECVNYDLRKLDWDTRMGKTLPEVEHHIDQINNYLKDIAGEGLNPSIKSDIREDVARKYLFRYINCLLSNPEGYMQHLKSGDLE</sequence>
<protein>
    <submittedName>
        <fullName evidence="1">Uncharacterized protein</fullName>
    </submittedName>
</protein>
<evidence type="ECO:0000313" key="2">
    <source>
        <dbReference type="Proteomes" id="UP000245908"/>
    </source>
</evidence>
<dbReference type="Proteomes" id="UP000245908">
    <property type="component" value="Unassembled WGS sequence"/>
</dbReference>
<gene>
    <name evidence="1" type="ORF">DDW05_03115</name>
</gene>
<dbReference type="AlphaFoldDB" id="A0A2T9WQF1"/>
<proteinExistence type="predicted"/>
<dbReference type="EMBL" id="QEFH01000033">
    <property type="protein sequence ID" value="PVU70045.1"/>
    <property type="molecule type" value="Genomic_DNA"/>
</dbReference>
<reference evidence="1 2" key="1">
    <citation type="journal article" date="2015" name="Appl. Environ. Microbiol.">
        <title>Nanoarchaeota, Their Sulfolobales Host, and Nanoarchaeota Virus Distribution across Yellowstone National Park Hot Springs.</title>
        <authorList>
            <person name="Munson-McGee J.H."/>
            <person name="Field E.K."/>
            <person name="Bateson M."/>
            <person name="Rooney C."/>
            <person name="Stepanauskas R."/>
            <person name="Young M.J."/>
        </authorList>
    </citation>
    <scope>NUCLEOTIDE SEQUENCE [LARGE SCALE GENOMIC DNA]</scope>
    <source>
        <strain evidence="1">SCGC AB-777_O03</strain>
    </source>
</reference>